<dbReference type="SUPFAM" id="SSF53474">
    <property type="entry name" value="alpha/beta-Hydrolases"/>
    <property type="match status" value="1"/>
</dbReference>
<accession>A0A9W9FRW3</accession>
<dbReference type="AlphaFoldDB" id="A0A9W9FRW3"/>
<evidence type="ECO:0000259" key="2">
    <source>
        <dbReference type="Pfam" id="PF02129"/>
    </source>
</evidence>
<dbReference type="PANTHER" id="PTHR22946:SF9">
    <property type="entry name" value="POLYKETIDE TRANSFERASE AF380"/>
    <property type="match status" value="1"/>
</dbReference>
<dbReference type="InterPro" id="IPR029058">
    <property type="entry name" value="AB_hydrolase_fold"/>
</dbReference>
<organism evidence="3 4">
    <name type="scientific">Penicillium alfredii</name>
    <dbReference type="NCBI Taxonomy" id="1506179"/>
    <lineage>
        <taxon>Eukaryota</taxon>
        <taxon>Fungi</taxon>
        <taxon>Dikarya</taxon>
        <taxon>Ascomycota</taxon>
        <taxon>Pezizomycotina</taxon>
        <taxon>Eurotiomycetes</taxon>
        <taxon>Eurotiomycetidae</taxon>
        <taxon>Eurotiales</taxon>
        <taxon>Aspergillaceae</taxon>
        <taxon>Penicillium</taxon>
    </lineage>
</organism>
<protein>
    <recommendedName>
        <fullName evidence="2">Xaa-Pro dipeptidyl-peptidase-like domain-containing protein</fullName>
    </recommendedName>
</protein>
<reference evidence="3" key="1">
    <citation type="submission" date="2022-11" db="EMBL/GenBank/DDBJ databases">
        <authorList>
            <person name="Petersen C."/>
        </authorList>
    </citation>
    <scope>NUCLEOTIDE SEQUENCE</scope>
    <source>
        <strain evidence="3">IBT 34128</strain>
    </source>
</reference>
<evidence type="ECO:0000313" key="3">
    <source>
        <dbReference type="EMBL" id="KAJ5105279.1"/>
    </source>
</evidence>
<name>A0A9W9FRW3_9EURO</name>
<dbReference type="Proteomes" id="UP001141434">
    <property type="component" value="Unassembled WGS sequence"/>
</dbReference>
<evidence type="ECO:0000256" key="1">
    <source>
        <dbReference type="ARBA" id="ARBA00022801"/>
    </source>
</evidence>
<keyword evidence="1" id="KW-0378">Hydrolase</keyword>
<dbReference type="InterPro" id="IPR000383">
    <property type="entry name" value="Xaa-Pro-like_dom"/>
</dbReference>
<dbReference type="GO" id="GO:0016788">
    <property type="term" value="F:hydrolase activity, acting on ester bonds"/>
    <property type="evidence" value="ECO:0007669"/>
    <property type="project" value="UniProtKB-ARBA"/>
</dbReference>
<dbReference type="EMBL" id="JAPMSZ010000004">
    <property type="protein sequence ID" value="KAJ5105279.1"/>
    <property type="molecule type" value="Genomic_DNA"/>
</dbReference>
<dbReference type="OrthoDB" id="2498029at2759"/>
<keyword evidence="4" id="KW-1185">Reference proteome</keyword>
<sequence length="166" mass="18158">MVRSENVMIPASGVDLRISATYLIPENAHPKPPLIIMGLGIGAVKAAGPLPFAERFVAAGYATLRFDYLFFGESEGKPANLMSIPRELQDFLDVVAWARQQDNQWDVNRLIVWGTSFGGMHITALMAEDHGLAAGIMQCPCVDGLAAVMKVSLWRTLRMLPFILGD</sequence>
<dbReference type="Gene3D" id="3.40.50.1820">
    <property type="entry name" value="alpha/beta hydrolase"/>
    <property type="match status" value="1"/>
</dbReference>
<dbReference type="GO" id="GO:0017000">
    <property type="term" value="P:antibiotic biosynthetic process"/>
    <property type="evidence" value="ECO:0007669"/>
    <property type="project" value="UniProtKB-ARBA"/>
</dbReference>
<dbReference type="RefSeq" id="XP_056514275.1">
    <property type="nucleotide sequence ID" value="XM_056653208.1"/>
</dbReference>
<dbReference type="InterPro" id="IPR050261">
    <property type="entry name" value="FrsA_esterase"/>
</dbReference>
<reference evidence="3" key="2">
    <citation type="journal article" date="2023" name="IMA Fungus">
        <title>Comparative genomic study of the Penicillium genus elucidates a diverse pangenome and 15 lateral gene transfer events.</title>
        <authorList>
            <person name="Petersen C."/>
            <person name="Sorensen T."/>
            <person name="Nielsen M.R."/>
            <person name="Sondergaard T.E."/>
            <person name="Sorensen J.L."/>
            <person name="Fitzpatrick D.A."/>
            <person name="Frisvad J.C."/>
            <person name="Nielsen K.L."/>
        </authorList>
    </citation>
    <scope>NUCLEOTIDE SEQUENCE</scope>
    <source>
        <strain evidence="3">IBT 34128</strain>
    </source>
</reference>
<proteinExistence type="predicted"/>
<gene>
    <name evidence="3" type="ORF">NUU61_002626</name>
</gene>
<feature type="domain" description="Xaa-Pro dipeptidyl-peptidase-like" evidence="2">
    <location>
        <begin position="17"/>
        <end position="146"/>
    </location>
</feature>
<comment type="caution">
    <text evidence="3">The sequence shown here is derived from an EMBL/GenBank/DDBJ whole genome shotgun (WGS) entry which is preliminary data.</text>
</comment>
<dbReference type="Pfam" id="PF02129">
    <property type="entry name" value="Peptidase_S15"/>
    <property type="match status" value="1"/>
</dbReference>
<evidence type="ECO:0000313" key="4">
    <source>
        <dbReference type="Proteomes" id="UP001141434"/>
    </source>
</evidence>
<dbReference type="GO" id="GO:0072330">
    <property type="term" value="P:monocarboxylic acid biosynthetic process"/>
    <property type="evidence" value="ECO:0007669"/>
    <property type="project" value="UniProtKB-ARBA"/>
</dbReference>
<dbReference type="PANTHER" id="PTHR22946">
    <property type="entry name" value="DIENELACTONE HYDROLASE DOMAIN-CONTAINING PROTEIN-RELATED"/>
    <property type="match status" value="1"/>
</dbReference>
<dbReference type="GeneID" id="81392376"/>